<dbReference type="Pfam" id="PF12833">
    <property type="entry name" value="HTH_18"/>
    <property type="match status" value="1"/>
</dbReference>
<feature type="domain" description="HTH araC/xylS-type" evidence="4">
    <location>
        <begin position="221"/>
        <end position="323"/>
    </location>
</feature>
<evidence type="ECO:0000313" key="5">
    <source>
        <dbReference type="EMBL" id="MFG6441221.1"/>
    </source>
</evidence>
<dbReference type="InterPro" id="IPR009057">
    <property type="entry name" value="Homeodomain-like_sf"/>
</dbReference>
<protein>
    <submittedName>
        <fullName evidence="5">Helix-turn-helix transcriptional regulator</fullName>
    </submittedName>
</protein>
<name>A0ABW7FIS4_9BURK</name>
<dbReference type="PROSITE" id="PS01124">
    <property type="entry name" value="HTH_ARAC_FAMILY_2"/>
    <property type="match status" value="1"/>
</dbReference>
<evidence type="ECO:0000256" key="2">
    <source>
        <dbReference type="ARBA" id="ARBA00023125"/>
    </source>
</evidence>
<dbReference type="Gene3D" id="1.10.10.60">
    <property type="entry name" value="Homeodomain-like"/>
    <property type="match status" value="1"/>
</dbReference>
<dbReference type="Proteomes" id="UP001606301">
    <property type="component" value="Unassembled WGS sequence"/>
</dbReference>
<dbReference type="PANTHER" id="PTHR47893">
    <property type="entry name" value="REGULATORY PROTEIN PCHR"/>
    <property type="match status" value="1"/>
</dbReference>
<reference evidence="5 6" key="1">
    <citation type="submission" date="2024-08" db="EMBL/GenBank/DDBJ databases">
        <authorList>
            <person name="Lu H."/>
        </authorList>
    </citation>
    <scope>NUCLEOTIDE SEQUENCE [LARGE SCALE GENOMIC DNA]</scope>
    <source>
        <strain evidence="5 6">LKC17W</strain>
    </source>
</reference>
<keyword evidence="6" id="KW-1185">Reference proteome</keyword>
<dbReference type="SMART" id="SM00342">
    <property type="entry name" value="HTH_ARAC"/>
    <property type="match status" value="1"/>
</dbReference>
<dbReference type="EMBL" id="JBIGHW010000005">
    <property type="protein sequence ID" value="MFG6441221.1"/>
    <property type="molecule type" value="Genomic_DNA"/>
</dbReference>
<organism evidence="5 6">
    <name type="scientific">Pelomonas margarita</name>
    <dbReference type="NCBI Taxonomy" id="3299031"/>
    <lineage>
        <taxon>Bacteria</taxon>
        <taxon>Pseudomonadati</taxon>
        <taxon>Pseudomonadota</taxon>
        <taxon>Betaproteobacteria</taxon>
        <taxon>Burkholderiales</taxon>
        <taxon>Sphaerotilaceae</taxon>
        <taxon>Roseateles</taxon>
    </lineage>
</organism>
<accession>A0ABW7FIS4</accession>
<comment type="caution">
    <text evidence="5">The sequence shown here is derived from an EMBL/GenBank/DDBJ whole genome shotgun (WGS) entry which is preliminary data.</text>
</comment>
<dbReference type="RefSeq" id="WP_394397553.1">
    <property type="nucleotide sequence ID" value="NZ_JBIGHW010000005.1"/>
</dbReference>
<dbReference type="PROSITE" id="PS00041">
    <property type="entry name" value="HTH_ARAC_FAMILY_1"/>
    <property type="match status" value="2"/>
</dbReference>
<evidence type="ECO:0000256" key="3">
    <source>
        <dbReference type="ARBA" id="ARBA00023163"/>
    </source>
</evidence>
<dbReference type="InterPro" id="IPR018062">
    <property type="entry name" value="HTH_AraC-typ_CS"/>
</dbReference>
<dbReference type="InterPro" id="IPR053142">
    <property type="entry name" value="PchR_regulatory_protein"/>
</dbReference>
<gene>
    <name evidence="5" type="ORF">ACG0Z3_11080</name>
</gene>
<evidence type="ECO:0000313" key="6">
    <source>
        <dbReference type="Proteomes" id="UP001606301"/>
    </source>
</evidence>
<keyword evidence="2" id="KW-0238">DNA-binding</keyword>
<dbReference type="PANTHER" id="PTHR47893:SF1">
    <property type="entry name" value="REGULATORY PROTEIN PCHR"/>
    <property type="match status" value="1"/>
</dbReference>
<evidence type="ECO:0000259" key="4">
    <source>
        <dbReference type="PROSITE" id="PS01124"/>
    </source>
</evidence>
<evidence type="ECO:0000256" key="1">
    <source>
        <dbReference type="ARBA" id="ARBA00023015"/>
    </source>
</evidence>
<dbReference type="SUPFAM" id="SSF46689">
    <property type="entry name" value="Homeodomain-like"/>
    <property type="match status" value="2"/>
</dbReference>
<proteinExistence type="predicted"/>
<sequence length="324" mass="35145">MPDTFAPAQETFVPQPSLLAKLQLPSPAGASSHHHVTGLVEMRETRPGLIVQRMKVRDVEDRETRGTVLPGLKIGVVVGGRSDFALGVERFRLGPQVAGPLSGMLVAVAEPDGYCRQAHRGQDEHKLVLTLLPEWLQQYGSDDPAVQARIRAFCASHLARLDWQPSARAVGLAHQVVHAPSKPGLVERLYQEARVTEIVAEALAAIAGAPPPAGPLSTRMHRRLRQLQARLDAGEFDAAPLDEIARSVGMSPSSLQRAFKDFCGESLFAHLRGRRLDLARQALERDGVSVSQAAAVGGYADAANFATAFKRRFGCTPRQLRARC</sequence>
<keyword evidence="1" id="KW-0805">Transcription regulation</keyword>
<dbReference type="InterPro" id="IPR018060">
    <property type="entry name" value="HTH_AraC"/>
</dbReference>
<keyword evidence="3" id="KW-0804">Transcription</keyword>